<evidence type="ECO:0000256" key="3">
    <source>
        <dbReference type="ARBA" id="ARBA00022475"/>
    </source>
</evidence>
<feature type="transmembrane region" description="Helical" evidence="11">
    <location>
        <begin position="132"/>
        <end position="159"/>
    </location>
</feature>
<evidence type="ECO:0000313" key="14">
    <source>
        <dbReference type="EMBL" id="MBK4733519.1"/>
    </source>
</evidence>
<gene>
    <name evidence="14" type="ORF">JJB74_02710</name>
</gene>
<dbReference type="InterPro" id="IPR036318">
    <property type="entry name" value="FAD-bd_PCMH-like_sf"/>
</dbReference>
<dbReference type="PANTHER" id="PTHR22777:SF32">
    <property type="entry name" value="UPF0053 INNER MEMBRANE PROTEIN YFJD"/>
    <property type="match status" value="1"/>
</dbReference>
<dbReference type="Gene3D" id="3.30.465.10">
    <property type="match status" value="1"/>
</dbReference>
<evidence type="ECO:0000256" key="6">
    <source>
        <dbReference type="ARBA" id="ARBA00022989"/>
    </source>
</evidence>
<dbReference type="CDD" id="cd04590">
    <property type="entry name" value="CBS_pair_CorC_HlyC_assoc"/>
    <property type="match status" value="1"/>
</dbReference>
<proteinExistence type="inferred from homology"/>
<organism evidence="14 15">
    <name type="scientific">Noviherbaspirillum pedocola</name>
    <dbReference type="NCBI Taxonomy" id="2801341"/>
    <lineage>
        <taxon>Bacteria</taxon>
        <taxon>Pseudomonadati</taxon>
        <taxon>Pseudomonadota</taxon>
        <taxon>Betaproteobacteria</taxon>
        <taxon>Burkholderiales</taxon>
        <taxon>Oxalobacteraceae</taxon>
        <taxon>Noviherbaspirillum</taxon>
    </lineage>
</organism>
<dbReference type="Pfam" id="PF03471">
    <property type="entry name" value="CorC_HlyC"/>
    <property type="match status" value="1"/>
</dbReference>
<dbReference type="Pfam" id="PF01595">
    <property type="entry name" value="CNNM"/>
    <property type="match status" value="1"/>
</dbReference>
<evidence type="ECO:0000256" key="7">
    <source>
        <dbReference type="ARBA" id="ARBA00023122"/>
    </source>
</evidence>
<dbReference type="Pfam" id="PF00571">
    <property type="entry name" value="CBS"/>
    <property type="match status" value="1"/>
</dbReference>
<dbReference type="RefSeq" id="WP_200590269.1">
    <property type="nucleotide sequence ID" value="NZ_JAEPBG010000001.1"/>
</dbReference>
<evidence type="ECO:0000256" key="1">
    <source>
        <dbReference type="ARBA" id="ARBA00004651"/>
    </source>
</evidence>
<evidence type="ECO:0000313" key="15">
    <source>
        <dbReference type="Proteomes" id="UP000622890"/>
    </source>
</evidence>
<evidence type="ECO:0000259" key="13">
    <source>
        <dbReference type="PROSITE" id="PS51846"/>
    </source>
</evidence>
<comment type="subcellular location">
    <subcellularLocation>
        <location evidence="1">Cell membrane</location>
        <topology evidence="1">Multi-pass membrane protein</topology>
    </subcellularLocation>
</comment>
<feature type="domain" description="CNNM transmembrane" evidence="13">
    <location>
        <begin position="2"/>
        <end position="199"/>
    </location>
</feature>
<dbReference type="InterPro" id="IPR044751">
    <property type="entry name" value="Ion_transp-like_CBS"/>
</dbReference>
<dbReference type="InterPro" id="IPR000644">
    <property type="entry name" value="CBS_dom"/>
</dbReference>
<dbReference type="SUPFAM" id="SSF54631">
    <property type="entry name" value="CBS-domain pair"/>
    <property type="match status" value="1"/>
</dbReference>
<dbReference type="SUPFAM" id="SSF56176">
    <property type="entry name" value="FAD-binding/transporter-associated domain-like"/>
    <property type="match status" value="1"/>
</dbReference>
<dbReference type="PROSITE" id="PS51846">
    <property type="entry name" value="CNNM"/>
    <property type="match status" value="1"/>
</dbReference>
<sequence length="422" mass="46414">MDAVPLWAQFAALAILIFLSAFFAMTETALMAANRHRLRHLARRGSRSAAAALWLLERTDRLLSLVLIGSTLANALATALATLIAFNLFGGQEIKLVITVAAVSLLLIVFAQISPKVVGAAHPERIALATSLLLRALMTLAQPLIWVMHLLVTSLMWLLRIRAGDVDARLSTEELRMMVLESGSFIPGKHRSILLNLFELEKIAVDDVMTPRAHIEALNLAMPVEEIRHQLTTCYHNQLPVHEGEINDIIGILHVRKAMALLAEEDLAAEDFRALLSAPYFIPPDTDVFAQLQYFQENHERLAIIVDEYGEVQGLVTLDDIIEEMVGEFTTPAPGAARADAPGWDANGECLVEGSALLRDLNKRLALDFPLDGPKTINGLLLEYLQDIPEAHVSVRLAGCVIEIIQAQNQAIKVVKLIRPGK</sequence>
<accession>A0A934SQB9</accession>
<dbReference type="SMART" id="SM01091">
    <property type="entry name" value="CorC_HlyC"/>
    <property type="match status" value="1"/>
</dbReference>
<keyword evidence="3" id="KW-1003">Cell membrane</keyword>
<dbReference type="Gene3D" id="3.10.580.10">
    <property type="entry name" value="CBS-domain"/>
    <property type="match status" value="1"/>
</dbReference>
<evidence type="ECO:0000256" key="8">
    <source>
        <dbReference type="ARBA" id="ARBA00023136"/>
    </source>
</evidence>
<dbReference type="InterPro" id="IPR002550">
    <property type="entry name" value="CNNM"/>
</dbReference>
<feature type="domain" description="CBS" evidence="12">
    <location>
        <begin position="275"/>
        <end position="331"/>
    </location>
</feature>
<keyword evidence="6 10" id="KW-1133">Transmembrane helix</keyword>
<dbReference type="PROSITE" id="PS51371">
    <property type="entry name" value="CBS"/>
    <property type="match status" value="1"/>
</dbReference>
<feature type="transmembrane region" description="Helical" evidence="11">
    <location>
        <begin position="6"/>
        <end position="33"/>
    </location>
</feature>
<keyword evidence="4 10" id="KW-0812">Transmembrane</keyword>
<feature type="transmembrane region" description="Helical" evidence="11">
    <location>
        <begin position="62"/>
        <end position="88"/>
    </location>
</feature>
<protein>
    <submittedName>
        <fullName evidence="14">DUF21 domain-containing protein</fullName>
    </submittedName>
</protein>
<evidence type="ECO:0000256" key="5">
    <source>
        <dbReference type="ARBA" id="ARBA00022737"/>
    </source>
</evidence>
<dbReference type="PANTHER" id="PTHR22777">
    <property type="entry name" value="HEMOLYSIN-RELATED"/>
    <property type="match status" value="1"/>
</dbReference>
<dbReference type="AlphaFoldDB" id="A0A934SQB9"/>
<name>A0A934SQB9_9BURK</name>
<evidence type="ECO:0000256" key="2">
    <source>
        <dbReference type="ARBA" id="ARBA00006337"/>
    </source>
</evidence>
<evidence type="ECO:0000259" key="12">
    <source>
        <dbReference type="PROSITE" id="PS51371"/>
    </source>
</evidence>
<keyword evidence="7 9" id="KW-0129">CBS domain</keyword>
<keyword evidence="5" id="KW-0677">Repeat</keyword>
<dbReference type="InterPro" id="IPR046342">
    <property type="entry name" value="CBS_dom_sf"/>
</dbReference>
<evidence type="ECO:0000256" key="10">
    <source>
        <dbReference type="PROSITE-ProRule" id="PRU01193"/>
    </source>
</evidence>
<dbReference type="InterPro" id="IPR005170">
    <property type="entry name" value="Transptr-assoc_dom"/>
</dbReference>
<comment type="similarity">
    <text evidence="2">Belongs to the UPF0053 family.</text>
</comment>
<evidence type="ECO:0000256" key="4">
    <source>
        <dbReference type="ARBA" id="ARBA00022692"/>
    </source>
</evidence>
<keyword evidence="15" id="KW-1185">Reference proteome</keyword>
<feature type="transmembrane region" description="Helical" evidence="11">
    <location>
        <begin position="94"/>
        <end position="111"/>
    </location>
</feature>
<reference evidence="14" key="1">
    <citation type="submission" date="2021-01" db="EMBL/GenBank/DDBJ databases">
        <title>Genome sequence of strain Noviherbaspirillum sp. DKR-6.</title>
        <authorList>
            <person name="Chaudhary D.K."/>
        </authorList>
    </citation>
    <scope>NUCLEOTIDE SEQUENCE</scope>
    <source>
        <strain evidence="14">DKR-6</strain>
    </source>
</reference>
<evidence type="ECO:0000256" key="9">
    <source>
        <dbReference type="PROSITE-ProRule" id="PRU00703"/>
    </source>
</evidence>
<keyword evidence="8 10" id="KW-0472">Membrane</keyword>
<dbReference type="Proteomes" id="UP000622890">
    <property type="component" value="Unassembled WGS sequence"/>
</dbReference>
<dbReference type="EMBL" id="JAEPBG010000001">
    <property type="protein sequence ID" value="MBK4733519.1"/>
    <property type="molecule type" value="Genomic_DNA"/>
</dbReference>
<dbReference type="GO" id="GO:0005886">
    <property type="term" value="C:plasma membrane"/>
    <property type="evidence" value="ECO:0007669"/>
    <property type="project" value="UniProtKB-SubCell"/>
</dbReference>
<comment type="caution">
    <text evidence="14">The sequence shown here is derived from an EMBL/GenBank/DDBJ whole genome shotgun (WGS) entry which is preliminary data.</text>
</comment>
<dbReference type="InterPro" id="IPR016169">
    <property type="entry name" value="FAD-bd_PCMH_sub2"/>
</dbReference>
<dbReference type="GO" id="GO:0050660">
    <property type="term" value="F:flavin adenine dinucleotide binding"/>
    <property type="evidence" value="ECO:0007669"/>
    <property type="project" value="InterPro"/>
</dbReference>
<evidence type="ECO:0000256" key="11">
    <source>
        <dbReference type="SAM" id="Phobius"/>
    </source>
</evidence>